<evidence type="ECO:0000256" key="2">
    <source>
        <dbReference type="ARBA" id="ARBA00022857"/>
    </source>
</evidence>
<keyword evidence="5" id="KW-1185">Reference proteome</keyword>
<dbReference type="InterPro" id="IPR051164">
    <property type="entry name" value="NmrA-like_oxidored"/>
</dbReference>
<dbReference type="SUPFAM" id="SSF51735">
    <property type="entry name" value="NAD(P)-binding Rossmann-fold domains"/>
    <property type="match status" value="1"/>
</dbReference>
<gene>
    <name evidence="4" type="ORF">WOLCODRAFT_109226</name>
</gene>
<dbReference type="CDD" id="cd05251">
    <property type="entry name" value="NmrA_like_SDR_a"/>
    <property type="match status" value="1"/>
</dbReference>
<dbReference type="EMBL" id="KB467898">
    <property type="protein sequence ID" value="PCH36839.1"/>
    <property type="molecule type" value="Genomic_DNA"/>
</dbReference>
<dbReference type="OMA" id="YVFANTN"/>
<evidence type="ECO:0000259" key="3">
    <source>
        <dbReference type="Pfam" id="PF05368"/>
    </source>
</evidence>
<proteinExistence type="inferred from homology"/>
<dbReference type="AlphaFoldDB" id="A0A2H3JDM6"/>
<evidence type="ECO:0000313" key="5">
    <source>
        <dbReference type="Proteomes" id="UP000218811"/>
    </source>
</evidence>
<evidence type="ECO:0000256" key="1">
    <source>
        <dbReference type="ARBA" id="ARBA00006328"/>
    </source>
</evidence>
<organism evidence="4 5">
    <name type="scientific">Wolfiporia cocos (strain MD-104)</name>
    <name type="common">Brown rot fungus</name>
    <dbReference type="NCBI Taxonomy" id="742152"/>
    <lineage>
        <taxon>Eukaryota</taxon>
        <taxon>Fungi</taxon>
        <taxon>Dikarya</taxon>
        <taxon>Basidiomycota</taxon>
        <taxon>Agaricomycotina</taxon>
        <taxon>Agaricomycetes</taxon>
        <taxon>Polyporales</taxon>
        <taxon>Phaeolaceae</taxon>
        <taxon>Wolfiporia</taxon>
    </lineage>
</organism>
<dbReference type="PANTHER" id="PTHR42748:SF14">
    <property type="entry name" value="SNOAL-LIKE DOMAIN-CONTAINING PROTEIN"/>
    <property type="match status" value="1"/>
</dbReference>
<comment type="similarity">
    <text evidence="1">Belongs to the NmrA-type oxidoreductase family.</text>
</comment>
<dbReference type="Gene3D" id="3.40.50.720">
    <property type="entry name" value="NAD(P)-binding Rossmann-like Domain"/>
    <property type="match status" value="1"/>
</dbReference>
<dbReference type="Gene3D" id="3.90.25.10">
    <property type="entry name" value="UDP-galactose 4-epimerase, domain 1"/>
    <property type="match status" value="1"/>
</dbReference>
<reference evidence="4 5" key="1">
    <citation type="journal article" date="2012" name="Science">
        <title>The Paleozoic origin of enzymatic lignin decomposition reconstructed from 31 fungal genomes.</title>
        <authorList>
            <person name="Floudas D."/>
            <person name="Binder M."/>
            <person name="Riley R."/>
            <person name="Barry K."/>
            <person name="Blanchette R.A."/>
            <person name="Henrissat B."/>
            <person name="Martinez A.T."/>
            <person name="Otillar R."/>
            <person name="Spatafora J.W."/>
            <person name="Yadav J.S."/>
            <person name="Aerts A."/>
            <person name="Benoit I."/>
            <person name="Boyd A."/>
            <person name="Carlson A."/>
            <person name="Copeland A."/>
            <person name="Coutinho P.M."/>
            <person name="de Vries R.P."/>
            <person name="Ferreira P."/>
            <person name="Findley K."/>
            <person name="Foster B."/>
            <person name="Gaskell J."/>
            <person name="Glotzer D."/>
            <person name="Gorecki P."/>
            <person name="Heitman J."/>
            <person name="Hesse C."/>
            <person name="Hori C."/>
            <person name="Igarashi K."/>
            <person name="Jurgens J.A."/>
            <person name="Kallen N."/>
            <person name="Kersten P."/>
            <person name="Kohler A."/>
            <person name="Kuees U."/>
            <person name="Kumar T.K.A."/>
            <person name="Kuo A."/>
            <person name="LaButti K."/>
            <person name="Larrondo L.F."/>
            <person name="Lindquist E."/>
            <person name="Ling A."/>
            <person name="Lombard V."/>
            <person name="Lucas S."/>
            <person name="Lundell T."/>
            <person name="Martin R."/>
            <person name="McLaughlin D.J."/>
            <person name="Morgenstern I."/>
            <person name="Morin E."/>
            <person name="Murat C."/>
            <person name="Nagy L.G."/>
            <person name="Nolan M."/>
            <person name="Ohm R.A."/>
            <person name="Patyshakuliyeva A."/>
            <person name="Rokas A."/>
            <person name="Ruiz-Duenas F.J."/>
            <person name="Sabat G."/>
            <person name="Salamov A."/>
            <person name="Samejima M."/>
            <person name="Schmutz J."/>
            <person name="Slot J.C."/>
            <person name="St John F."/>
            <person name="Stenlid J."/>
            <person name="Sun H."/>
            <person name="Sun S."/>
            <person name="Syed K."/>
            <person name="Tsang A."/>
            <person name="Wiebenga A."/>
            <person name="Young D."/>
            <person name="Pisabarro A."/>
            <person name="Eastwood D.C."/>
            <person name="Martin F."/>
            <person name="Cullen D."/>
            <person name="Grigoriev I.V."/>
            <person name="Hibbett D.S."/>
        </authorList>
    </citation>
    <scope>NUCLEOTIDE SEQUENCE [LARGE SCALE GENOMIC DNA]</scope>
    <source>
        <strain evidence="4 5">MD-104</strain>
    </source>
</reference>
<dbReference type="InterPro" id="IPR008030">
    <property type="entry name" value="NmrA-like"/>
</dbReference>
<dbReference type="STRING" id="742152.A0A2H3JDM6"/>
<evidence type="ECO:0000313" key="4">
    <source>
        <dbReference type="EMBL" id="PCH36839.1"/>
    </source>
</evidence>
<feature type="domain" description="NmrA-like" evidence="3">
    <location>
        <begin position="8"/>
        <end position="275"/>
    </location>
</feature>
<keyword evidence="2" id="KW-0521">NADP</keyword>
<dbReference type="PANTHER" id="PTHR42748">
    <property type="entry name" value="NITROGEN METABOLITE REPRESSION PROTEIN NMRA FAMILY MEMBER"/>
    <property type="match status" value="1"/>
</dbReference>
<protein>
    <submittedName>
        <fullName evidence="4">NAD(P)-binding protein</fullName>
    </submittedName>
</protein>
<dbReference type="Pfam" id="PF05368">
    <property type="entry name" value="NmrA"/>
    <property type="match status" value="1"/>
</dbReference>
<name>A0A2H3JDM6_WOLCO</name>
<dbReference type="OrthoDB" id="300709at2759"/>
<dbReference type="Proteomes" id="UP000218811">
    <property type="component" value="Unassembled WGS sequence"/>
</dbReference>
<accession>A0A2H3JDM6</accession>
<dbReference type="GO" id="GO:0005634">
    <property type="term" value="C:nucleus"/>
    <property type="evidence" value="ECO:0007669"/>
    <property type="project" value="TreeGrafter"/>
</dbReference>
<dbReference type="InterPro" id="IPR036291">
    <property type="entry name" value="NAD(P)-bd_dom_sf"/>
</dbReference>
<sequence length="366" mass="41553">MSHAGHHKKLILVIGATGAQGIAVIDKLLAPSEDGSPSPYAVRALTRDPDNPRARELAAKGVECVKGSFDDFASVATALRGVYGAWVNTDGFTVCEMTEIWCGLRIFELAQQAGLRHYVYSALDYLGKWDPKYRCQHSDGKGYVADWMKSQPSVAGDTGMTWSIVHTTPYMDMLHEHMFGPVKRREDGTVVFASPIGHGHIPMIALADVGFFARYTFDNRAALSGAELKVASDWVSWDYLVETFTKVTGQKAEYVPITLDQWFDRFTFADMPLTREQSIGDELWTFRKNFSAWWTMWHDDLVKRDFEWIRKVNPNVYTLEKWMREKNYGDEEVLWRWQKTLARGSILKGVADRQGLGFNFDAIAQL</sequence>